<evidence type="ECO:0000313" key="1">
    <source>
        <dbReference type="EMBL" id="MDO1560057.1"/>
    </source>
</evidence>
<reference evidence="1" key="1">
    <citation type="submission" date="2023-07" db="EMBL/GenBank/DDBJ databases">
        <title>Brevundimonas soil sp. nov., isolated from the soil of chemical plant.</title>
        <authorList>
            <person name="Wu N."/>
        </authorList>
    </citation>
    <scope>NUCLEOTIDE SEQUENCE</scope>
    <source>
        <strain evidence="1">XZ-24</strain>
    </source>
</reference>
<dbReference type="Gene3D" id="3.40.50.1240">
    <property type="entry name" value="Phosphoglycerate mutase-like"/>
    <property type="match status" value="1"/>
</dbReference>
<dbReference type="InterPro" id="IPR013078">
    <property type="entry name" value="His_Pase_superF_clade-1"/>
</dbReference>
<evidence type="ECO:0000313" key="2">
    <source>
        <dbReference type="Proteomes" id="UP001169063"/>
    </source>
</evidence>
<keyword evidence="2" id="KW-1185">Reference proteome</keyword>
<sequence>MEGRGTHDAAAQVPARPGAIILARHGEPALSRRCKLTSAEYRAWWDRYEEGGLLPGQVPPDHLKSTANGCAAVLASVRPRALETARALLGERAFDTDALFIEAPLPPPRFPDWIRLSPRNWGGVARFWWWFFDHHEGQERRHEAEARARAAADILIDRAKGGDVLLLAHGFFNAMIGQELKKRGWRVTLNEGFKYWSARRFEKR</sequence>
<dbReference type="EMBL" id="JAUKTR010000005">
    <property type="protein sequence ID" value="MDO1560057.1"/>
    <property type="molecule type" value="Genomic_DNA"/>
</dbReference>
<proteinExistence type="predicted"/>
<dbReference type="Proteomes" id="UP001169063">
    <property type="component" value="Unassembled WGS sequence"/>
</dbReference>
<organism evidence="1 2">
    <name type="scientific">Peiella sedimenti</name>
    <dbReference type="NCBI Taxonomy" id="3061083"/>
    <lineage>
        <taxon>Bacteria</taxon>
        <taxon>Pseudomonadati</taxon>
        <taxon>Pseudomonadota</taxon>
        <taxon>Alphaproteobacteria</taxon>
        <taxon>Caulobacterales</taxon>
        <taxon>Caulobacteraceae</taxon>
        <taxon>Peiella</taxon>
    </lineage>
</organism>
<accession>A0ABT8SNA4</accession>
<dbReference type="InterPro" id="IPR029033">
    <property type="entry name" value="His_PPase_superfam"/>
</dbReference>
<name>A0ABT8SNA4_9CAUL</name>
<protein>
    <submittedName>
        <fullName evidence="1">Histidine phosphatase family protein</fullName>
    </submittedName>
</protein>
<dbReference type="RefSeq" id="WP_302110488.1">
    <property type="nucleotide sequence ID" value="NZ_JAUKTR010000005.1"/>
</dbReference>
<dbReference type="Pfam" id="PF00300">
    <property type="entry name" value="His_Phos_1"/>
    <property type="match status" value="1"/>
</dbReference>
<dbReference type="SUPFAM" id="SSF53254">
    <property type="entry name" value="Phosphoglycerate mutase-like"/>
    <property type="match status" value="1"/>
</dbReference>
<comment type="caution">
    <text evidence="1">The sequence shown here is derived from an EMBL/GenBank/DDBJ whole genome shotgun (WGS) entry which is preliminary data.</text>
</comment>
<gene>
    <name evidence="1" type="ORF">Q0812_11525</name>
</gene>